<sequence length="287" mass="33296">MGSKLCTTAQKEDPMEMIRQDLEAKIEACPKNSFLDESANIDEGSREINLPKASTHSSPSSKPSYEIEQIKAKKKLAKDNFISELSTNNEIIYEGELFRYKPSAKDRFISRWCELTHESFHYYKSHVANINGCKPLLTIPLYQILKIEKIQNISNYFCMEILTIDNKAVTFNSRSSSPFSISVSMSHTGFFAPDSPGVEKGHLMKKPFQLAPKYREQSPTERHLMTITPPNFRKFYSGKVNERKNSWTVREKEMYMAEERLILCHNNLNDLQKWKWIIKHAMIEKNV</sequence>
<dbReference type="SUPFAM" id="SSF50729">
    <property type="entry name" value="PH domain-like"/>
    <property type="match status" value="1"/>
</dbReference>
<evidence type="ECO:0000259" key="2">
    <source>
        <dbReference type="SMART" id="SM00233"/>
    </source>
</evidence>
<evidence type="ECO:0000256" key="1">
    <source>
        <dbReference type="SAM" id="MobiDB-lite"/>
    </source>
</evidence>
<name>A0AAU9IGA8_9CILI</name>
<dbReference type="SMART" id="SM00233">
    <property type="entry name" value="PH"/>
    <property type="match status" value="1"/>
</dbReference>
<dbReference type="CDD" id="cd00821">
    <property type="entry name" value="PH"/>
    <property type="match status" value="1"/>
</dbReference>
<feature type="compositionally biased region" description="Low complexity" evidence="1">
    <location>
        <begin position="51"/>
        <end position="64"/>
    </location>
</feature>
<dbReference type="AlphaFoldDB" id="A0AAU9IGA8"/>
<keyword evidence="4" id="KW-1185">Reference proteome</keyword>
<gene>
    <name evidence="3" type="ORF">BSTOLATCC_MIC8418</name>
</gene>
<dbReference type="EMBL" id="CAJZBQ010000010">
    <property type="protein sequence ID" value="CAG9313142.1"/>
    <property type="molecule type" value="Genomic_DNA"/>
</dbReference>
<dbReference type="Proteomes" id="UP001162131">
    <property type="component" value="Unassembled WGS sequence"/>
</dbReference>
<evidence type="ECO:0000313" key="4">
    <source>
        <dbReference type="Proteomes" id="UP001162131"/>
    </source>
</evidence>
<organism evidence="3 4">
    <name type="scientific">Blepharisma stoltei</name>
    <dbReference type="NCBI Taxonomy" id="1481888"/>
    <lineage>
        <taxon>Eukaryota</taxon>
        <taxon>Sar</taxon>
        <taxon>Alveolata</taxon>
        <taxon>Ciliophora</taxon>
        <taxon>Postciliodesmatophora</taxon>
        <taxon>Heterotrichea</taxon>
        <taxon>Heterotrichida</taxon>
        <taxon>Blepharismidae</taxon>
        <taxon>Blepharisma</taxon>
    </lineage>
</organism>
<dbReference type="InterPro" id="IPR011993">
    <property type="entry name" value="PH-like_dom_sf"/>
</dbReference>
<evidence type="ECO:0000313" key="3">
    <source>
        <dbReference type="EMBL" id="CAG9313142.1"/>
    </source>
</evidence>
<feature type="region of interest" description="Disordered" evidence="1">
    <location>
        <begin position="38"/>
        <end position="65"/>
    </location>
</feature>
<reference evidence="3" key="1">
    <citation type="submission" date="2021-09" db="EMBL/GenBank/DDBJ databases">
        <authorList>
            <consortium name="AG Swart"/>
            <person name="Singh M."/>
            <person name="Singh A."/>
            <person name="Seah K."/>
            <person name="Emmerich C."/>
        </authorList>
    </citation>
    <scope>NUCLEOTIDE SEQUENCE</scope>
    <source>
        <strain evidence="3">ATCC30299</strain>
    </source>
</reference>
<accession>A0AAU9IGA8</accession>
<feature type="domain" description="PH" evidence="2">
    <location>
        <begin position="91"/>
        <end position="285"/>
    </location>
</feature>
<dbReference type="Gene3D" id="2.30.29.30">
    <property type="entry name" value="Pleckstrin-homology domain (PH domain)/Phosphotyrosine-binding domain (PTB)"/>
    <property type="match status" value="1"/>
</dbReference>
<comment type="caution">
    <text evidence="3">The sequence shown here is derived from an EMBL/GenBank/DDBJ whole genome shotgun (WGS) entry which is preliminary data.</text>
</comment>
<protein>
    <recommendedName>
        <fullName evidence="2">PH domain-containing protein</fullName>
    </recommendedName>
</protein>
<proteinExistence type="predicted"/>
<dbReference type="InterPro" id="IPR001849">
    <property type="entry name" value="PH_domain"/>
</dbReference>